<proteinExistence type="predicted"/>
<reference evidence="2" key="1">
    <citation type="submission" date="2015-02" db="EMBL/GenBank/DDBJ databases">
        <title>Genome Assembly of Bacillaceae bacterium MTCC 8252.</title>
        <authorList>
            <person name="Verma A."/>
            <person name="Khatri I."/>
            <person name="Mual P."/>
            <person name="Subramanian S."/>
            <person name="Krishnamurthi S."/>
        </authorList>
    </citation>
    <scope>NUCLEOTIDE SEQUENCE [LARGE SCALE GENOMIC DNA]</scope>
    <source>
        <strain evidence="2">MTCC 8252</strain>
    </source>
</reference>
<dbReference type="RefSeq" id="WP_039232883.1">
    <property type="nucleotide sequence ID" value="NZ_JWIQ02000006.1"/>
</dbReference>
<dbReference type="EMBL" id="JWIR02000019">
    <property type="protein sequence ID" value="KKB41743.1"/>
    <property type="molecule type" value="Genomic_DNA"/>
</dbReference>
<feature type="region of interest" description="Disordered" evidence="1">
    <location>
        <begin position="69"/>
        <end position="88"/>
    </location>
</feature>
<protein>
    <recommendedName>
        <fullName evidence="4">Spore germination protein</fullName>
    </recommendedName>
</protein>
<dbReference type="AlphaFoldDB" id="A0A0F5I8H9"/>
<dbReference type="Proteomes" id="UP000031563">
    <property type="component" value="Unassembled WGS sequence"/>
</dbReference>
<accession>A0A0F5I8H9</accession>
<evidence type="ECO:0000313" key="3">
    <source>
        <dbReference type="Proteomes" id="UP000031563"/>
    </source>
</evidence>
<organism evidence="2 3">
    <name type="scientific">Bacillus thermotolerans</name>
    <name type="common">Quasibacillus thermotolerans</name>
    <dbReference type="NCBI Taxonomy" id="1221996"/>
    <lineage>
        <taxon>Bacteria</taxon>
        <taxon>Bacillati</taxon>
        <taxon>Bacillota</taxon>
        <taxon>Bacilli</taxon>
        <taxon>Bacillales</taxon>
        <taxon>Bacillaceae</taxon>
        <taxon>Bacillus</taxon>
    </lineage>
</organism>
<sequence>MARLIETDGLIINIFGSIKINNMQNTASFNTGESSLTNLHSQNKTISLGQTYGDFDVINQSPVGSPIIDNDAIDNPLKSKQTEVGLED</sequence>
<comment type="caution">
    <text evidence="2">The sequence shown here is derived from an EMBL/GenBank/DDBJ whole genome shotgun (WGS) entry which is preliminary data.</text>
</comment>
<evidence type="ECO:0000256" key="1">
    <source>
        <dbReference type="SAM" id="MobiDB-lite"/>
    </source>
</evidence>
<keyword evidence="3" id="KW-1185">Reference proteome</keyword>
<gene>
    <name evidence="2" type="ORF">QY95_00550</name>
</gene>
<accession>A0A0F5HLW0</accession>
<name>A0A0F5I8H9_BACTR</name>
<evidence type="ECO:0008006" key="4">
    <source>
        <dbReference type="Google" id="ProtNLM"/>
    </source>
</evidence>
<evidence type="ECO:0000313" key="2">
    <source>
        <dbReference type="EMBL" id="KKB41743.1"/>
    </source>
</evidence>